<dbReference type="EMBL" id="RJUG01000004">
    <property type="protein sequence ID" value="ROI08168.1"/>
    <property type="molecule type" value="Genomic_DNA"/>
</dbReference>
<feature type="transmembrane region" description="Helical" evidence="6">
    <location>
        <begin position="208"/>
        <end position="226"/>
    </location>
</feature>
<feature type="transmembrane region" description="Helical" evidence="6">
    <location>
        <begin position="7"/>
        <end position="25"/>
    </location>
</feature>
<reference evidence="9" key="1">
    <citation type="submission" date="2018-11" db="EMBL/GenBank/DDBJ databases">
        <title>Proposal to divide the Flavobacteriaceae and reorganize its genera based on Amino Acid Identity values calculated from whole genome sequences.</title>
        <authorList>
            <person name="Nicholson A.C."/>
            <person name="Gulvik C.A."/>
            <person name="Whitney A.M."/>
            <person name="Humrighouse B.W."/>
            <person name="Bell M."/>
            <person name="Holmens B."/>
            <person name="Steigerwalt A."/>
            <person name="Villarma A."/>
            <person name="Sheth M."/>
            <person name="Batra D."/>
            <person name="Pryor J."/>
            <person name="Bernardet J.-F."/>
            <person name="Hugo C."/>
            <person name="Kampfer P."/>
            <person name="Newman J."/>
            <person name="Mcquiston J.R."/>
        </authorList>
    </citation>
    <scope>NUCLEOTIDE SEQUENCE [LARGE SCALE GENOMIC DNA]</scope>
    <source>
        <strain evidence="9">H3056</strain>
    </source>
</reference>
<evidence type="ECO:0000256" key="6">
    <source>
        <dbReference type="SAM" id="Phobius"/>
    </source>
</evidence>
<dbReference type="Proteomes" id="UP000270224">
    <property type="component" value="Unassembled WGS sequence"/>
</dbReference>
<evidence type="ECO:0000313" key="9">
    <source>
        <dbReference type="Proteomes" id="UP000270224"/>
    </source>
</evidence>
<evidence type="ECO:0000256" key="5">
    <source>
        <dbReference type="ARBA" id="ARBA00023136"/>
    </source>
</evidence>
<organism evidence="8 9">
    <name type="scientific">Kaistella daneshvariae</name>
    <dbReference type="NCBI Taxonomy" id="2487074"/>
    <lineage>
        <taxon>Bacteria</taxon>
        <taxon>Pseudomonadati</taxon>
        <taxon>Bacteroidota</taxon>
        <taxon>Flavobacteriia</taxon>
        <taxon>Flavobacteriales</taxon>
        <taxon>Weeksellaceae</taxon>
        <taxon>Chryseobacterium group</taxon>
        <taxon>Kaistella</taxon>
    </lineage>
</organism>
<evidence type="ECO:0000256" key="3">
    <source>
        <dbReference type="ARBA" id="ARBA00022692"/>
    </source>
</evidence>
<accession>A0A3N0WSV2</accession>
<dbReference type="InterPro" id="IPR050638">
    <property type="entry name" value="AA-Vitamin_Transporters"/>
</dbReference>
<feature type="transmembrane region" description="Helical" evidence="6">
    <location>
        <begin position="31"/>
        <end position="51"/>
    </location>
</feature>
<evidence type="ECO:0000256" key="2">
    <source>
        <dbReference type="ARBA" id="ARBA00007362"/>
    </source>
</evidence>
<feature type="transmembrane region" description="Helical" evidence="6">
    <location>
        <begin position="63"/>
        <end position="82"/>
    </location>
</feature>
<evidence type="ECO:0000259" key="7">
    <source>
        <dbReference type="Pfam" id="PF00892"/>
    </source>
</evidence>
<feature type="domain" description="EamA" evidence="7">
    <location>
        <begin position="148"/>
        <end position="280"/>
    </location>
</feature>
<sequence length="291" mass="32488">MMTKPRIALFIGILCISIFPVIVRMNLTSGLISAFYRMAIATAVILPIAIYKGKLKLESLKTLFPIAVCGVLFASDIAVWNISIQNSSATQATLLTNLSPIWVGIFSLLFLNFRPRKSFWLGTIFALLGMAIFVGIETILNLQLDAAFFLGILSGVLYALYILVSKTVLEKMEVITFITYSMIFSTVYLFFVNVILREQFLGFSEKAWISLFVQGIVCQLIAWLLISYATQKMRPTRVSLSLLSQAIFATILAAIFVDEKITVHQMFGTLIILCGIAVTFYEKKAVKVDEK</sequence>
<dbReference type="InterPro" id="IPR037185">
    <property type="entry name" value="EmrE-like"/>
</dbReference>
<evidence type="ECO:0000256" key="4">
    <source>
        <dbReference type="ARBA" id="ARBA00022989"/>
    </source>
</evidence>
<name>A0A3N0WSV2_9FLAO</name>
<dbReference type="GO" id="GO:0016020">
    <property type="term" value="C:membrane"/>
    <property type="evidence" value="ECO:0007669"/>
    <property type="project" value="UniProtKB-SubCell"/>
</dbReference>
<feature type="transmembrane region" description="Helical" evidence="6">
    <location>
        <begin position="238"/>
        <end position="257"/>
    </location>
</feature>
<dbReference type="Pfam" id="PF00892">
    <property type="entry name" value="EamA"/>
    <property type="match status" value="2"/>
</dbReference>
<dbReference type="RefSeq" id="WP_123266473.1">
    <property type="nucleotide sequence ID" value="NZ_RJUG01000004.1"/>
</dbReference>
<feature type="transmembrane region" description="Helical" evidence="6">
    <location>
        <begin position="119"/>
        <end position="140"/>
    </location>
</feature>
<dbReference type="PANTHER" id="PTHR32322:SF2">
    <property type="entry name" value="EAMA DOMAIN-CONTAINING PROTEIN"/>
    <property type="match status" value="1"/>
</dbReference>
<gene>
    <name evidence="8" type="ORF">EGI11_11025</name>
</gene>
<feature type="transmembrane region" description="Helical" evidence="6">
    <location>
        <begin position="263"/>
        <end position="281"/>
    </location>
</feature>
<dbReference type="OrthoDB" id="1523209at2"/>
<feature type="domain" description="EamA" evidence="7">
    <location>
        <begin position="7"/>
        <end position="133"/>
    </location>
</feature>
<evidence type="ECO:0000256" key="1">
    <source>
        <dbReference type="ARBA" id="ARBA00004141"/>
    </source>
</evidence>
<dbReference type="PANTHER" id="PTHR32322">
    <property type="entry name" value="INNER MEMBRANE TRANSPORTER"/>
    <property type="match status" value="1"/>
</dbReference>
<keyword evidence="5 6" id="KW-0472">Membrane</keyword>
<comment type="caution">
    <text evidence="8">The sequence shown here is derived from an EMBL/GenBank/DDBJ whole genome shotgun (WGS) entry which is preliminary data.</text>
</comment>
<feature type="transmembrane region" description="Helical" evidence="6">
    <location>
        <begin position="146"/>
        <end position="164"/>
    </location>
</feature>
<keyword evidence="3 6" id="KW-0812">Transmembrane</keyword>
<evidence type="ECO:0000313" key="8">
    <source>
        <dbReference type="EMBL" id="ROI08168.1"/>
    </source>
</evidence>
<feature type="transmembrane region" description="Helical" evidence="6">
    <location>
        <begin position="94"/>
        <end position="112"/>
    </location>
</feature>
<comment type="similarity">
    <text evidence="2">Belongs to the EamA transporter family.</text>
</comment>
<comment type="subcellular location">
    <subcellularLocation>
        <location evidence="1">Membrane</location>
        <topology evidence="1">Multi-pass membrane protein</topology>
    </subcellularLocation>
</comment>
<dbReference type="AlphaFoldDB" id="A0A3N0WSV2"/>
<dbReference type="InterPro" id="IPR000620">
    <property type="entry name" value="EamA_dom"/>
</dbReference>
<keyword evidence="4 6" id="KW-1133">Transmembrane helix</keyword>
<protein>
    <submittedName>
        <fullName evidence="8">DMT family transporter</fullName>
    </submittedName>
</protein>
<proteinExistence type="inferred from homology"/>
<feature type="transmembrane region" description="Helical" evidence="6">
    <location>
        <begin position="176"/>
        <end position="196"/>
    </location>
</feature>
<dbReference type="SUPFAM" id="SSF103481">
    <property type="entry name" value="Multidrug resistance efflux transporter EmrE"/>
    <property type="match status" value="2"/>
</dbReference>